<sequence>MGPLESKKGDEIIETVVVGIPAQLQSSYSLPLFKMKREMIGGGGDPTPATIALGKGDGGTRSLSPWARLIEGRRPRQVLVSLGRASEAVALVRLPRLGFRVDLPLVKTHHCR</sequence>
<keyword evidence="2" id="KW-1185">Reference proteome</keyword>
<dbReference type="EMBL" id="PGOL01000477">
    <property type="protein sequence ID" value="PKI70015.1"/>
    <property type="molecule type" value="Genomic_DNA"/>
</dbReference>
<dbReference type="AlphaFoldDB" id="A0A2I0KNF1"/>
<dbReference type="Proteomes" id="UP000233551">
    <property type="component" value="Unassembled WGS sequence"/>
</dbReference>
<protein>
    <submittedName>
        <fullName evidence="1">Uncharacterized protein</fullName>
    </submittedName>
</protein>
<comment type="caution">
    <text evidence="1">The sequence shown here is derived from an EMBL/GenBank/DDBJ whole genome shotgun (WGS) entry which is preliminary data.</text>
</comment>
<organism evidence="1 2">
    <name type="scientific">Punica granatum</name>
    <name type="common">Pomegranate</name>
    <dbReference type="NCBI Taxonomy" id="22663"/>
    <lineage>
        <taxon>Eukaryota</taxon>
        <taxon>Viridiplantae</taxon>
        <taxon>Streptophyta</taxon>
        <taxon>Embryophyta</taxon>
        <taxon>Tracheophyta</taxon>
        <taxon>Spermatophyta</taxon>
        <taxon>Magnoliopsida</taxon>
        <taxon>eudicotyledons</taxon>
        <taxon>Gunneridae</taxon>
        <taxon>Pentapetalae</taxon>
        <taxon>rosids</taxon>
        <taxon>malvids</taxon>
        <taxon>Myrtales</taxon>
        <taxon>Lythraceae</taxon>
        <taxon>Punica</taxon>
    </lineage>
</organism>
<reference evidence="1 2" key="1">
    <citation type="submission" date="2017-11" db="EMBL/GenBank/DDBJ databases">
        <title>De-novo sequencing of pomegranate (Punica granatum L.) genome.</title>
        <authorList>
            <person name="Akparov Z."/>
            <person name="Amiraslanov A."/>
            <person name="Hajiyeva S."/>
            <person name="Abbasov M."/>
            <person name="Kaur K."/>
            <person name="Hamwieh A."/>
            <person name="Solovyev V."/>
            <person name="Salamov A."/>
            <person name="Braich B."/>
            <person name="Kosarev P."/>
            <person name="Mahmoud A."/>
            <person name="Hajiyev E."/>
            <person name="Babayeva S."/>
            <person name="Izzatullayeva V."/>
            <person name="Mammadov A."/>
            <person name="Mammadov A."/>
            <person name="Sharifova S."/>
            <person name="Ojaghi J."/>
            <person name="Eynullazada K."/>
            <person name="Bayramov B."/>
            <person name="Abdulazimova A."/>
            <person name="Shahmuradov I."/>
        </authorList>
    </citation>
    <scope>NUCLEOTIDE SEQUENCE [LARGE SCALE GENOMIC DNA]</scope>
    <source>
        <strain evidence="2">cv. AG2017</strain>
        <tissue evidence="1">Leaf</tissue>
    </source>
</reference>
<evidence type="ECO:0000313" key="2">
    <source>
        <dbReference type="Proteomes" id="UP000233551"/>
    </source>
</evidence>
<gene>
    <name evidence="1" type="ORF">CRG98_009618</name>
</gene>
<accession>A0A2I0KNF1</accession>
<evidence type="ECO:0000313" key="1">
    <source>
        <dbReference type="EMBL" id="PKI70015.1"/>
    </source>
</evidence>
<name>A0A2I0KNF1_PUNGR</name>
<proteinExistence type="predicted"/>